<dbReference type="Pfam" id="PF10646">
    <property type="entry name" value="Germane"/>
    <property type="match status" value="1"/>
</dbReference>
<feature type="domain" description="GerMN" evidence="1">
    <location>
        <begin position="12"/>
        <end position="112"/>
    </location>
</feature>
<dbReference type="AlphaFoldDB" id="A0A543PV58"/>
<protein>
    <recommendedName>
        <fullName evidence="1">GerMN domain-containing protein</fullName>
    </recommendedName>
</protein>
<dbReference type="EMBL" id="VFQF01000001">
    <property type="protein sequence ID" value="TQN47950.1"/>
    <property type="molecule type" value="Genomic_DNA"/>
</dbReference>
<evidence type="ECO:0000259" key="1">
    <source>
        <dbReference type="Pfam" id="PF10646"/>
    </source>
</evidence>
<reference evidence="2 3" key="1">
    <citation type="submission" date="2019-06" db="EMBL/GenBank/DDBJ databases">
        <title>Sequencing the genomes of 1000 actinobacteria strains.</title>
        <authorList>
            <person name="Klenk H.-P."/>
        </authorList>
    </citation>
    <scope>NUCLEOTIDE SEQUENCE [LARGE SCALE GENOMIC DNA]</scope>
    <source>
        <strain evidence="2 3">DSM 21776</strain>
    </source>
</reference>
<comment type="caution">
    <text evidence="2">The sequence shown here is derived from an EMBL/GenBank/DDBJ whole genome shotgun (WGS) entry which is preliminary data.</text>
</comment>
<sequence length="138" mass="14692">MQAYLLRGDRLVRVEREVPEGSGIGPPLAALSLPLSREEVAQGLRTALPTPTDSAPLTGRLTATGVAEVDVPPGFDRLSLREQEAALAQLVFTLTADTVATAVQVVRDGRTLPMPDDTGQLLSRPLERTDFTTFAPAS</sequence>
<gene>
    <name evidence="2" type="ORF">FHX52_1070</name>
</gene>
<evidence type="ECO:0000313" key="3">
    <source>
        <dbReference type="Proteomes" id="UP000320085"/>
    </source>
</evidence>
<dbReference type="Proteomes" id="UP000320085">
    <property type="component" value="Unassembled WGS sequence"/>
</dbReference>
<name>A0A543PV58_9MICO</name>
<proteinExistence type="predicted"/>
<accession>A0A543PV58</accession>
<dbReference type="InterPro" id="IPR019606">
    <property type="entry name" value="GerMN"/>
</dbReference>
<organism evidence="2 3">
    <name type="scientific">Humibacillus xanthopallidus</name>
    <dbReference type="NCBI Taxonomy" id="412689"/>
    <lineage>
        <taxon>Bacteria</taxon>
        <taxon>Bacillati</taxon>
        <taxon>Actinomycetota</taxon>
        <taxon>Actinomycetes</taxon>
        <taxon>Micrococcales</taxon>
        <taxon>Intrasporangiaceae</taxon>
        <taxon>Humibacillus</taxon>
    </lineage>
</organism>
<evidence type="ECO:0000313" key="2">
    <source>
        <dbReference type="EMBL" id="TQN47950.1"/>
    </source>
</evidence>